<evidence type="ECO:0000256" key="3">
    <source>
        <dbReference type="ARBA" id="ARBA00022989"/>
    </source>
</evidence>
<dbReference type="OrthoDB" id="3222at2759"/>
<evidence type="ECO:0000313" key="8">
    <source>
        <dbReference type="Proteomes" id="UP000184330"/>
    </source>
</evidence>
<keyword evidence="3 6" id="KW-1133">Transmembrane helix</keyword>
<comment type="subcellular location">
    <subcellularLocation>
        <location evidence="1">Membrane</location>
        <topology evidence="1">Multi-pass membrane protein</topology>
    </subcellularLocation>
</comment>
<dbReference type="AlphaFoldDB" id="A0A1L7XH26"/>
<gene>
    <name evidence="7" type="ORF">PAC_14247</name>
</gene>
<evidence type="ECO:0000256" key="2">
    <source>
        <dbReference type="ARBA" id="ARBA00022692"/>
    </source>
</evidence>
<evidence type="ECO:0000256" key="1">
    <source>
        <dbReference type="ARBA" id="ARBA00004141"/>
    </source>
</evidence>
<dbReference type="STRING" id="576137.A0A1L7XH26"/>
<dbReference type="SUPFAM" id="SSF81338">
    <property type="entry name" value="Aquaporin-like"/>
    <property type="match status" value="1"/>
</dbReference>
<keyword evidence="2 6" id="KW-0812">Transmembrane</keyword>
<dbReference type="Pfam" id="PF00230">
    <property type="entry name" value="MIP"/>
    <property type="match status" value="1"/>
</dbReference>
<dbReference type="Gene3D" id="1.20.1080.10">
    <property type="entry name" value="Glycerol uptake facilitator protein"/>
    <property type="match status" value="1"/>
</dbReference>
<feature type="transmembrane region" description="Helical" evidence="6">
    <location>
        <begin position="134"/>
        <end position="152"/>
    </location>
</feature>
<sequence>MEHTDGLPMGERSKPSTPPLERAQQPMEGRTRRNAFAGRLSGNQVFVLDRDASSNGTIRERMPDAAPLMSWSEQFALGSFRQLELWKAGLAEGRAKFSFATLFILSFSAVSGGHLNQTITFGTLFGRLCTFPRLVIYVGFQTIGTMLAGLLVRKELGGRDFKVGGCWLATELVSVSDAFVIEFMACSVLTIISFGMGLDPR</sequence>
<reference evidence="7 8" key="1">
    <citation type="submission" date="2016-03" db="EMBL/GenBank/DDBJ databases">
        <authorList>
            <person name="Ploux O."/>
        </authorList>
    </citation>
    <scope>NUCLEOTIDE SEQUENCE [LARGE SCALE GENOMIC DNA]</scope>
    <source>
        <strain evidence="7 8">UAMH 11012</strain>
    </source>
</reference>
<feature type="transmembrane region" description="Helical" evidence="6">
    <location>
        <begin position="178"/>
        <end position="198"/>
    </location>
</feature>
<keyword evidence="4 6" id="KW-0472">Membrane</keyword>
<keyword evidence="8" id="KW-1185">Reference proteome</keyword>
<feature type="transmembrane region" description="Helical" evidence="6">
    <location>
        <begin position="97"/>
        <end position="114"/>
    </location>
</feature>
<evidence type="ECO:0000256" key="6">
    <source>
        <dbReference type="SAM" id="Phobius"/>
    </source>
</evidence>
<organism evidence="7 8">
    <name type="scientific">Phialocephala subalpina</name>
    <dbReference type="NCBI Taxonomy" id="576137"/>
    <lineage>
        <taxon>Eukaryota</taxon>
        <taxon>Fungi</taxon>
        <taxon>Dikarya</taxon>
        <taxon>Ascomycota</taxon>
        <taxon>Pezizomycotina</taxon>
        <taxon>Leotiomycetes</taxon>
        <taxon>Helotiales</taxon>
        <taxon>Mollisiaceae</taxon>
        <taxon>Phialocephala</taxon>
        <taxon>Phialocephala fortinii species complex</taxon>
    </lineage>
</organism>
<evidence type="ECO:0000256" key="5">
    <source>
        <dbReference type="SAM" id="MobiDB-lite"/>
    </source>
</evidence>
<evidence type="ECO:0000313" key="7">
    <source>
        <dbReference type="EMBL" id="CZR64349.1"/>
    </source>
</evidence>
<dbReference type="InterPro" id="IPR000425">
    <property type="entry name" value="MIP"/>
</dbReference>
<dbReference type="Proteomes" id="UP000184330">
    <property type="component" value="Unassembled WGS sequence"/>
</dbReference>
<name>A0A1L7XH26_9HELO</name>
<evidence type="ECO:0000256" key="4">
    <source>
        <dbReference type="ARBA" id="ARBA00023136"/>
    </source>
</evidence>
<accession>A0A1L7XH26</accession>
<feature type="region of interest" description="Disordered" evidence="5">
    <location>
        <begin position="1"/>
        <end position="30"/>
    </location>
</feature>
<dbReference type="GO" id="GO:0016020">
    <property type="term" value="C:membrane"/>
    <property type="evidence" value="ECO:0007669"/>
    <property type="project" value="UniProtKB-SubCell"/>
</dbReference>
<proteinExistence type="predicted"/>
<dbReference type="InterPro" id="IPR023271">
    <property type="entry name" value="Aquaporin-like"/>
</dbReference>
<dbReference type="EMBL" id="FJOG01000026">
    <property type="protein sequence ID" value="CZR64349.1"/>
    <property type="molecule type" value="Genomic_DNA"/>
</dbReference>
<protein>
    <submittedName>
        <fullName evidence="7">Uncharacterized protein</fullName>
    </submittedName>
</protein>
<dbReference type="GO" id="GO:0015267">
    <property type="term" value="F:channel activity"/>
    <property type="evidence" value="ECO:0007669"/>
    <property type="project" value="InterPro"/>
</dbReference>